<dbReference type="AlphaFoldDB" id="A0A1T4XQJ3"/>
<keyword evidence="2" id="KW-1185">Reference proteome</keyword>
<protein>
    <recommendedName>
        <fullName evidence="3">Peptidase_C39 like family protein</fullName>
    </recommendedName>
</protein>
<name>A0A1T4XQJ3_9BACT</name>
<sequence length="206" mass="22498">MKRLLIIAFLTFVIGGAGLAFYVWRKTRIASPHIAVMGGQSLSIRLPVAGKHFLQNDPRWAAEKIGGSGETIKGVGCAMCSVASAAQYLGETTDPRTFNRDLIQAGGYTERGWLVWSAVSQVFEKRLEVDVTGSPTHTALDQALKQGHYPVVKFFLPMGIPHWAVVVGKEGLEYLVYDPLLASSDPTPLSKRASGIYSVRIVKKRP</sequence>
<evidence type="ECO:0000313" key="2">
    <source>
        <dbReference type="Proteomes" id="UP000190774"/>
    </source>
</evidence>
<organism evidence="1 2">
    <name type="scientific">Prosthecobacter debontii</name>
    <dbReference type="NCBI Taxonomy" id="48467"/>
    <lineage>
        <taxon>Bacteria</taxon>
        <taxon>Pseudomonadati</taxon>
        <taxon>Verrucomicrobiota</taxon>
        <taxon>Verrucomicrobiia</taxon>
        <taxon>Verrucomicrobiales</taxon>
        <taxon>Verrucomicrobiaceae</taxon>
        <taxon>Prosthecobacter</taxon>
    </lineage>
</organism>
<proteinExistence type="predicted"/>
<reference evidence="2" key="1">
    <citation type="submission" date="2017-02" db="EMBL/GenBank/DDBJ databases">
        <authorList>
            <person name="Varghese N."/>
            <person name="Submissions S."/>
        </authorList>
    </citation>
    <scope>NUCLEOTIDE SEQUENCE [LARGE SCALE GENOMIC DNA]</scope>
    <source>
        <strain evidence="2">ATCC 700200</strain>
    </source>
</reference>
<dbReference type="OrthoDB" id="1861022at2"/>
<dbReference type="RefSeq" id="WP_078812980.1">
    <property type="nucleotide sequence ID" value="NZ_FUYE01000005.1"/>
</dbReference>
<accession>A0A1T4XQJ3</accession>
<evidence type="ECO:0000313" key="1">
    <source>
        <dbReference type="EMBL" id="SKA91816.1"/>
    </source>
</evidence>
<gene>
    <name evidence="1" type="ORF">SAMN02745166_01792</name>
</gene>
<evidence type="ECO:0008006" key="3">
    <source>
        <dbReference type="Google" id="ProtNLM"/>
    </source>
</evidence>
<dbReference type="EMBL" id="FUYE01000005">
    <property type="protein sequence ID" value="SKA91816.1"/>
    <property type="molecule type" value="Genomic_DNA"/>
</dbReference>
<dbReference type="STRING" id="48467.SAMN02745166_01792"/>
<dbReference type="Proteomes" id="UP000190774">
    <property type="component" value="Unassembled WGS sequence"/>
</dbReference>